<evidence type="ECO:0000259" key="3">
    <source>
        <dbReference type="Pfam" id="PF13359"/>
    </source>
</evidence>
<feature type="domain" description="DDE Tnp4" evidence="3">
    <location>
        <begin position="11"/>
        <end position="58"/>
    </location>
</feature>
<proteinExistence type="predicted"/>
<dbReference type="InterPro" id="IPR027806">
    <property type="entry name" value="HARBI1_dom"/>
</dbReference>
<sequence>MAADASLRLKNCVFKQAPNSIERAFGVWKRTFHVLHGEIRMKPANVSRIIIACAVLHNLRLMWGNQQWIRSF</sequence>
<dbReference type="Proteomes" id="UP000828390">
    <property type="component" value="Unassembled WGS sequence"/>
</dbReference>
<reference evidence="4" key="1">
    <citation type="journal article" date="2019" name="bioRxiv">
        <title>The Genome of the Zebra Mussel, Dreissena polymorpha: A Resource for Invasive Species Research.</title>
        <authorList>
            <person name="McCartney M.A."/>
            <person name="Auch B."/>
            <person name="Kono T."/>
            <person name="Mallez S."/>
            <person name="Zhang Y."/>
            <person name="Obille A."/>
            <person name="Becker A."/>
            <person name="Abrahante J.E."/>
            <person name="Garbe J."/>
            <person name="Badalamenti J.P."/>
            <person name="Herman A."/>
            <person name="Mangelson H."/>
            <person name="Liachko I."/>
            <person name="Sullivan S."/>
            <person name="Sone E.D."/>
            <person name="Koren S."/>
            <person name="Silverstein K.A.T."/>
            <person name="Beckman K.B."/>
            <person name="Gohl D.M."/>
        </authorList>
    </citation>
    <scope>NUCLEOTIDE SEQUENCE</scope>
    <source>
        <strain evidence="4">Duluth1</strain>
        <tissue evidence="4">Whole animal</tissue>
    </source>
</reference>
<comment type="cofactor">
    <cofactor evidence="1">
        <name>a divalent metal cation</name>
        <dbReference type="ChEBI" id="CHEBI:60240"/>
    </cofactor>
</comment>
<protein>
    <recommendedName>
        <fullName evidence="3">DDE Tnp4 domain-containing protein</fullName>
    </recommendedName>
</protein>
<comment type="caution">
    <text evidence="4">The sequence shown here is derived from an EMBL/GenBank/DDBJ whole genome shotgun (WGS) entry which is preliminary data.</text>
</comment>
<evidence type="ECO:0000313" key="5">
    <source>
        <dbReference type="Proteomes" id="UP000828390"/>
    </source>
</evidence>
<evidence type="ECO:0000256" key="1">
    <source>
        <dbReference type="ARBA" id="ARBA00001968"/>
    </source>
</evidence>
<name>A0A9D4CNS1_DREPO</name>
<keyword evidence="2" id="KW-0479">Metal-binding</keyword>
<reference evidence="4" key="2">
    <citation type="submission" date="2020-11" db="EMBL/GenBank/DDBJ databases">
        <authorList>
            <person name="McCartney M.A."/>
            <person name="Auch B."/>
            <person name="Kono T."/>
            <person name="Mallez S."/>
            <person name="Becker A."/>
            <person name="Gohl D.M."/>
            <person name="Silverstein K.A.T."/>
            <person name="Koren S."/>
            <person name="Bechman K.B."/>
            <person name="Herman A."/>
            <person name="Abrahante J.E."/>
            <person name="Garbe J."/>
        </authorList>
    </citation>
    <scope>NUCLEOTIDE SEQUENCE</scope>
    <source>
        <strain evidence="4">Duluth1</strain>
        <tissue evidence="4">Whole animal</tissue>
    </source>
</reference>
<evidence type="ECO:0000313" key="4">
    <source>
        <dbReference type="EMBL" id="KAH3727703.1"/>
    </source>
</evidence>
<gene>
    <name evidence="4" type="ORF">DPMN_053646</name>
</gene>
<evidence type="ECO:0000256" key="2">
    <source>
        <dbReference type="ARBA" id="ARBA00022723"/>
    </source>
</evidence>
<dbReference type="EMBL" id="JAIWYP010000012">
    <property type="protein sequence ID" value="KAH3727703.1"/>
    <property type="molecule type" value="Genomic_DNA"/>
</dbReference>
<keyword evidence="5" id="KW-1185">Reference proteome</keyword>
<organism evidence="4 5">
    <name type="scientific">Dreissena polymorpha</name>
    <name type="common">Zebra mussel</name>
    <name type="synonym">Mytilus polymorpha</name>
    <dbReference type="NCBI Taxonomy" id="45954"/>
    <lineage>
        <taxon>Eukaryota</taxon>
        <taxon>Metazoa</taxon>
        <taxon>Spiralia</taxon>
        <taxon>Lophotrochozoa</taxon>
        <taxon>Mollusca</taxon>
        <taxon>Bivalvia</taxon>
        <taxon>Autobranchia</taxon>
        <taxon>Heteroconchia</taxon>
        <taxon>Euheterodonta</taxon>
        <taxon>Imparidentia</taxon>
        <taxon>Neoheterodontei</taxon>
        <taxon>Myida</taxon>
        <taxon>Dreissenoidea</taxon>
        <taxon>Dreissenidae</taxon>
        <taxon>Dreissena</taxon>
    </lineage>
</organism>
<dbReference type="Pfam" id="PF13359">
    <property type="entry name" value="DDE_Tnp_4"/>
    <property type="match status" value="1"/>
</dbReference>
<dbReference type="GO" id="GO:0046872">
    <property type="term" value="F:metal ion binding"/>
    <property type="evidence" value="ECO:0007669"/>
    <property type="project" value="UniProtKB-KW"/>
</dbReference>
<accession>A0A9D4CNS1</accession>
<dbReference type="AlphaFoldDB" id="A0A9D4CNS1"/>